<proteinExistence type="predicted"/>
<evidence type="ECO:0000313" key="3">
    <source>
        <dbReference type="Proteomes" id="UP000567795"/>
    </source>
</evidence>
<dbReference type="EMBL" id="JACBZD010000002">
    <property type="protein sequence ID" value="NYI07801.1"/>
    <property type="molecule type" value="Genomic_DNA"/>
</dbReference>
<dbReference type="GO" id="GO:0016887">
    <property type="term" value="F:ATP hydrolysis activity"/>
    <property type="evidence" value="ECO:0007669"/>
    <property type="project" value="InterPro"/>
</dbReference>
<comment type="caution">
    <text evidence="2">The sequence shown here is derived from an EMBL/GenBank/DDBJ whole genome shotgun (WGS) entry which is preliminary data.</text>
</comment>
<dbReference type="PANTHER" id="PTHR43581">
    <property type="entry name" value="ATP/GTP PHOSPHATASE"/>
    <property type="match status" value="1"/>
</dbReference>
<reference evidence="2 3" key="1">
    <citation type="submission" date="2020-07" db="EMBL/GenBank/DDBJ databases">
        <title>Sequencing the genomes of 1000 actinobacteria strains.</title>
        <authorList>
            <person name="Klenk H.-P."/>
        </authorList>
    </citation>
    <scope>NUCLEOTIDE SEQUENCE [LARGE SCALE GENOMIC DNA]</scope>
    <source>
        <strain evidence="2 3">DSM 42178</strain>
    </source>
</reference>
<gene>
    <name evidence="2" type="ORF">FHU37_004830</name>
</gene>
<dbReference type="InterPro" id="IPR051396">
    <property type="entry name" value="Bact_Antivir_Def_Nuclease"/>
</dbReference>
<name>A0A853AB05_9ACTN</name>
<keyword evidence="2" id="KW-0547">Nucleotide-binding</keyword>
<dbReference type="InterPro" id="IPR003593">
    <property type="entry name" value="AAA+_ATPase"/>
</dbReference>
<organism evidence="2 3">
    <name type="scientific">Allostreptomyces psammosilenae</name>
    <dbReference type="NCBI Taxonomy" id="1892865"/>
    <lineage>
        <taxon>Bacteria</taxon>
        <taxon>Bacillati</taxon>
        <taxon>Actinomycetota</taxon>
        <taxon>Actinomycetes</taxon>
        <taxon>Kitasatosporales</taxon>
        <taxon>Streptomycetaceae</taxon>
        <taxon>Allostreptomyces</taxon>
    </lineage>
</organism>
<dbReference type="GO" id="GO:0006302">
    <property type="term" value="P:double-strand break repair"/>
    <property type="evidence" value="ECO:0007669"/>
    <property type="project" value="InterPro"/>
</dbReference>
<dbReference type="InterPro" id="IPR003959">
    <property type="entry name" value="ATPase_AAA_core"/>
</dbReference>
<dbReference type="RefSeq" id="WP_179816740.1">
    <property type="nucleotide sequence ID" value="NZ_JACBZD010000002.1"/>
</dbReference>
<keyword evidence="2" id="KW-0067">ATP-binding</keyword>
<protein>
    <submittedName>
        <fullName evidence="2">Energy-coupling factor transporter ATP-binding protein EcfA2</fullName>
    </submittedName>
</protein>
<dbReference type="Gene3D" id="3.40.50.300">
    <property type="entry name" value="P-loop containing nucleotide triphosphate hydrolases"/>
    <property type="match status" value="2"/>
</dbReference>
<evidence type="ECO:0000313" key="2">
    <source>
        <dbReference type="EMBL" id="NYI07801.1"/>
    </source>
</evidence>
<dbReference type="GO" id="GO:0005524">
    <property type="term" value="F:ATP binding"/>
    <property type="evidence" value="ECO:0007669"/>
    <property type="project" value="UniProtKB-KW"/>
</dbReference>
<keyword evidence="3" id="KW-1185">Reference proteome</keyword>
<sequence>MYVSRLRIREIRGFHGDRNVDLTLTRPDGTHAGWTVLAGRNGSGKTTLLKSLALALAGPDTAAALEPALWKWRTEEKTRGTVEVDVLLDQQEARRYFSPGKSPDHSIHASVGFSLPSLEKVPNSRKRRGQQFVITWKNKKHLTPAQKEDWEGPAGDSLWQDKPDNWFCAGYGPFRRLSNGTLGSQRIAEEGTADTVQLITLFHEGASLAESVNWLISQHLRRLEERPGAKELLDTVFALLSDGLLPDGYRVNDVNSEGLWVTRDDRKFALSEMSDGFRTVTAVIVDLVRNMERTYGKLELKVRNGVPTIDLPGVVLVDEIDAHLHMSWQQRIGVWLKTHFPLVQFIVTTHSPYICQAADPGGLIRLPGPGEDAPPRIVDEDLYHRVVYGSGDDAALSELFGLDSPYSPTAEALRREVGELEGRVLTGEATAEEIVHYQQLSRILSSSMSARVDEVSARLRRPH</sequence>
<dbReference type="SMART" id="SM00382">
    <property type="entry name" value="AAA"/>
    <property type="match status" value="1"/>
</dbReference>
<dbReference type="InterPro" id="IPR038729">
    <property type="entry name" value="Rad50/SbcC_AAA"/>
</dbReference>
<dbReference type="Pfam" id="PF13476">
    <property type="entry name" value="AAA_23"/>
    <property type="match status" value="1"/>
</dbReference>
<accession>A0A853AB05</accession>
<dbReference type="AlphaFoldDB" id="A0A853AB05"/>
<dbReference type="PANTHER" id="PTHR43581:SF2">
    <property type="entry name" value="EXCINUCLEASE ATPASE SUBUNIT"/>
    <property type="match status" value="1"/>
</dbReference>
<feature type="domain" description="AAA+ ATPase" evidence="1">
    <location>
        <begin position="31"/>
        <end position="389"/>
    </location>
</feature>
<evidence type="ECO:0000259" key="1">
    <source>
        <dbReference type="SMART" id="SM00382"/>
    </source>
</evidence>
<dbReference type="InterPro" id="IPR027417">
    <property type="entry name" value="P-loop_NTPase"/>
</dbReference>
<dbReference type="Pfam" id="PF13304">
    <property type="entry name" value="AAA_21"/>
    <property type="match status" value="1"/>
</dbReference>
<dbReference type="SUPFAM" id="SSF52540">
    <property type="entry name" value="P-loop containing nucleoside triphosphate hydrolases"/>
    <property type="match status" value="1"/>
</dbReference>
<dbReference type="Proteomes" id="UP000567795">
    <property type="component" value="Unassembled WGS sequence"/>
</dbReference>